<keyword evidence="4" id="KW-0823">Tryptophan catabolism</keyword>
<evidence type="ECO:0000256" key="1">
    <source>
        <dbReference type="ARBA" id="ARBA00007119"/>
    </source>
</evidence>
<dbReference type="EMBL" id="CAUEEQ010068769">
    <property type="protein sequence ID" value="CAJ0965643.1"/>
    <property type="molecule type" value="Genomic_DNA"/>
</dbReference>
<keyword evidence="2" id="KW-0479">Metal-binding</keyword>
<dbReference type="Proteomes" id="UP001176940">
    <property type="component" value="Unassembled WGS sequence"/>
</dbReference>
<feature type="non-terminal residue" evidence="5">
    <location>
        <position position="109"/>
    </location>
</feature>
<keyword evidence="6" id="KW-1185">Reference proteome</keyword>
<dbReference type="SUPFAM" id="SSF140959">
    <property type="entry name" value="Indolic compounds 2,3-dioxygenase-like"/>
    <property type="match status" value="1"/>
</dbReference>
<proteinExistence type="inferred from homology"/>
<evidence type="ECO:0000256" key="3">
    <source>
        <dbReference type="ARBA" id="ARBA00023004"/>
    </source>
</evidence>
<feature type="non-terminal residue" evidence="5">
    <location>
        <position position="1"/>
    </location>
</feature>
<keyword evidence="3" id="KW-0408">Iron</keyword>
<evidence type="ECO:0000256" key="4">
    <source>
        <dbReference type="ARBA" id="ARBA00023079"/>
    </source>
</evidence>
<dbReference type="Pfam" id="PF01231">
    <property type="entry name" value="IDO"/>
    <property type="match status" value="1"/>
</dbReference>
<evidence type="ECO:0000313" key="5">
    <source>
        <dbReference type="EMBL" id="CAJ0965643.1"/>
    </source>
</evidence>
<dbReference type="PANTHER" id="PTHR28657">
    <property type="entry name" value="INDOLEAMINE 2,3-DIOXYGENASE"/>
    <property type="match status" value="1"/>
</dbReference>
<dbReference type="InterPro" id="IPR037217">
    <property type="entry name" value="Trp/Indoleamine_2_3_dOase-like"/>
</dbReference>
<sequence length="109" mass="11593">VLPRNLAVPYHQVSQTLGLPLIMVHADFVLANWKRKDPAGNLSTIVSVPGGDSLQGFVLVTLLVEVAAIPAVKVSTDVLSTVRTGVCGEQILGKSCDDGDEVWAAWIPF</sequence>
<comment type="similarity">
    <text evidence="1">Belongs to the indoleamine 2,3-dioxygenase family.</text>
</comment>
<protein>
    <submittedName>
        <fullName evidence="5">Uncharacterized protein</fullName>
    </submittedName>
</protein>
<organism evidence="5 6">
    <name type="scientific">Ranitomeya imitator</name>
    <name type="common">mimic poison frog</name>
    <dbReference type="NCBI Taxonomy" id="111125"/>
    <lineage>
        <taxon>Eukaryota</taxon>
        <taxon>Metazoa</taxon>
        <taxon>Chordata</taxon>
        <taxon>Craniata</taxon>
        <taxon>Vertebrata</taxon>
        <taxon>Euteleostomi</taxon>
        <taxon>Amphibia</taxon>
        <taxon>Batrachia</taxon>
        <taxon>Anura</taxon>
        <taxon>Neobatrachia</taxon>
        <taxon>Hyloidea</taxon>
        <taxon>Dendrobatidae</taxon>
        <taxon>Dendrobatinae</taxon>
        <taxon>Ranitomeya</taxon>
    </lineage>
</organism>
<reference evidence="5" key="1">
    <citation type="submission" date="2023-07" db="EMBL/GenBank/DDBJ databases">
        <authorList>
            <person name="Stuckert A."/>
        </authorList>
    </citation>
    <scope>NUCLEOTIDE SEQUENCE</scope>
</reference>
<evidence type="ECO:0000256" key="2">
    <source>
        <dbReference type="ARBA" id="ARBA00022723"/>
    </source>
</evidence>
<comment type="caution">
    <text evidence="5">The sequence shown here is derived from an EMBL/GenBank/DDBJ whole genome shotgun (WGS) entry which is preliminary data.</text>
</comment>
<accession>A0ABN9MFS1</accession>
<name>A0ABN9MFS1_9NEOB</name>
<dbReference type="PANTHER" id="PTHR28657:SF4">
    <property type="entry name" value="INDOLEAMINE 2,3-DIOXYGENASE 2"/>
    <property type="match status" value="1"/>
</dbReference>
<gene>
    <name evidence="5" type="ORF">RIMI_LOCUS20488882</name>
</gene>
<dbReference type="InterPro" id="IPR000898">
    <property type="entry name" value="Indolamine_dOase"/>
</dbReference>
<evidence type="ECO:0000313" key="6">
    <source>
        <dbReference type="Proteomes" id="UP001176940"/>
    </source>
</evidence>